<evidence type="ECO:0000256" key="1">
    <source>
        <dbReference type="SAM" id="MobiDB-lite"/>
    </source>
</evidence>
<evidence type="ECO:0000313" key="3">
    <source>
        <dbReference type="EMBL" id="CAD7247564.1"/>
    </source>
</evidence>
<name>A0A7R8XD82_9CRUS</name>
<dbReference type="CDD" id="cd00882">
    <property type="entry name" value="Ras_like_GTPase"/>
    <property type="match status" value="1"/>
</dbReference>
<proteinExistence type="predicted"/>
<dbReference type="Proteomes" id="UP000677054">
    <property type="component" value="Unassembled WGS sequence"/>
</dbReference>
<feature type="compositionally biased region" description="Polar residues" evidence="1">
    <location>
        <begin position="338"/>
        <end position="354"/>
    </location>
</feature>
<reference evidence="3" key="1">
    <citation type="submission" date="2020-11" db="EMBL/GenBank/DDBJ databases">
        <authorList>
            <person name="Tran Van P."/>
        </authorList>
    </citation>
    <scope>NUCLEOTIDE SEQUENCE</scope>
</reference>
<dbReference type="GO" id="GO:0005525">
    <property type="term" value="F:GTP binding"/>
    <property type="evidence" value="ECO:0007669"/>
    <property type="project" value="InterPro"/>
</dbReference>
<dbReference type="SUPFAM" id="SSF52540">
    <property type="entry name" value="P-loop containing nucleoside triphosphate hydrolases"/>
    <property type="match status" value="1"/>
</dbReference>
<feature type="compositionally biased region" description="Basic and acidic residues" evidence="1">
    <location>
        <begin position="328"/>
        <end position="337"/>
    </location>
</feature>
<dbReference type="OrthoDB" id="2386367at2759"/>
<dbReference type="PANTHER" id="PTHR32046">
    <property type="entry name" value="G DOMAIN-CONTAINING PROTEIN"/>
    <property type="match status" value="1"/>
</dbReference>
<organism evidence="3">
    <name type="scientific">Darwinula stevensoni</name>
    <dbReference type="NCBI Taxonomy" id="69355"/>
    <lineage>
        <taxon>Eukaryota</taxon>
        <taxon>Metazoa</taxon>
        <taxon>Ecdysozoa</taxon>
        <taxon>Arthropoda</taxon>
        <taxon>Crustacea</taxon>
        <taxon>Oligostraca</taxon>
        <taxon>Ostracoda</taxon>
        <taxon>Podocopa</taxon>
        <taxon>Podocopida</taxon>
        <taxon>Darwinulocopina</taxon>
        <taxon>Darwinuloidea</taxon>
        <taxon>Darwinulidae</taxon>
        <taxon>Darwinula</taxon>
    </lineage>
</organism>
<dbReference type="EMBL" id="CAJPEV010001497">
    <property type="protein sequence ID" value="CAG0892973.1"/>
    <property type="molecule type" value="Genomic_DNA"/>
</dbReference>
<evidence type="ECO:0000313" key="4">
    <source>
        <dbReference type="Proteomes" id="UP000677054"/>
    </source>
</evidence>
<feature type="region of interest" description="Disordered" evidence="1">
    <location>
        <begin position="286"/>
        <end position="384"/>
    </location>
</feature>
<dbReference type="InterPro" id="IPR027417">
    <property type="entry name" value="P-loop_NTPase"/>
</dbReference>
<gene>
    <name evidence="3" type="ORF">DSTB1V02_LOCUS7394</name>
</gene>
<evidence type="ECO:0000259" key="2">
    <source>
        <dbReference type="Pfam" id="PF01926"/>
    </source>
</evidence>
<sequence length="538" mass="60959">MMYQMDEHERAEDHHEELLKKCTKIKDKDFPTYLLPFEPIANKTGRYQLGEGKTGKDCLTVLLLGLKGSGKSMLLEVLGNYGLGVGLHDPHRFQMKKEGPTDEISSYTFFTRDRQRFPRPVTLIDTPGFHKGQPEEDQKLMDAICDFVCLHHKHGVNAVIFVVPSSQGRLTAEQTMVLRNFSKVLGNEESREISYLFCTFADSKRPPVLRSVMEAGLQFKKHFPVNCSAYFVKEEVDEEDDSSIEDTEEKGMETKTISINELLWKMTTERIHKFFENIKENRLVQARKRQGQAGGKEYGRKGVGVETGTSARKTAQADGEPISLRSSKSVESRHPTDEISSQSTGENSFSTYNRGINERGSAEHGGASPSQPILKEAKEKKNKRKLWMAEAPRRLFARFPHKNGKSGGDTARSTVGLQDREVPVNPVDKNDEFEVREGRPPSVIHQGETHGIQYMDPNERNPQQTKSPGIEGALTRPIEAKHINTADNFQEEEEFKLYALRLARILKSLHPESKKIARQEIENLLYRIEFGSRSPSNP</sequence>
<dbReference type="AlphaFoldDB" id="A0A7R8XD82"/>
<dbReference type="Pfam" id="PF01926">
    <property type="entry name" value="MMR_HSR1"/>
    <property type="match status" value="1"/>
</dbReference>
<dbReference type="InterPro" id="IPR006073">
    <property type="entry name" value="GTP-bd"/>
</dbReference>
<dbReference type="PANTHER" id="PTHR32046:SF14">
    <property type="match status" value="1"/>
</dbReference>
<feature type="domain" description="G" evidence="2">
    <location>
        <begin position="61"/>
        <end position="174"/>
    </location>
</feature>
<protein>
    <recommendedName>
        <fullName evidence="2">G domain-containing protein</fullName>
    </recommendedName>
</protein>
<dbReference type="EMBL" id="LR901014">
    <property type="protein sequence ID" value="CAD7247564.1"/>
    <property type="molecule type" value="Genomic_DNA"/>
</dbReference>
<keyword evidence="4" id="KW-1185">Reference proteome</keyword>
<dbReference type="Gene3D" id="3.40.50.300">
    <property type="entry name" value="P-loop containing nucleotide triphosphate hydrolases"/>
    <property type="match status" value="1"/>
</dbReference>
<accession>A0A7R8XD82</accession>